<dbReference type="CDD" id="cd07341">
    <property type="entry name" value="M56_BlaR1_MecR1_like"/>
    <property type="match status" value="1"/>
</dbReference>
<accession>A0ABS1WUV4</accession>
<keyword evidence="1" id="KW-1133">Transmembrane helix</keyword>
<dbReference type="InterPro" id="IPR052173">
    <property type="entry name" value="Beta-lactam_resp_regulator"/>
</dbReference>
<protein>
    <submittedName>
        <fullName evidence="3">M56 family metallopeptidase</fullName>
    </submittedName>
</protein>
<organism evidence="3 4">
    <name type="scientific">Steroidobacter gossypii</name>
    <dbReference type="NCBI Taxonomy" id="2805490"/>
    <lineage>
        <taxon>Bacteria</taxon>
        <taxon>Pseudomonadati</taxon>
        <taxon>Pseudomonadota</taxon>
        <taxon>Gammaproteobacteria</taxon>
        <taxon>Steroidobacterales</taxon>
        <taxon>Steroidobacteraceae</taxon>
        <taxon>Steroidobacter</taxon>
    </lineage>
</organism>
<dbReference type="EMBL" id="JAEVLS010000002">
    <property type="protein sequence ID" value="MBM0104744.1"/>
    <property type="molecule type" value="Genomic_DNA"/>
</dbReference>
<reference evidence="3 4" key="1">
    <citation type="journal article" date="2021" name="Int. J. Syst. Evol. Microbiol.">
        <title>Steroidobacter gossypii sp. nov., isolated from soil of cotton cropping field.</title>
        <authorList>
            <person name="Huang R."/>
            <person name="Yang S."/>
            <person name="Zhen C."/>
            <person name="Liu W."/>
        </authorList>
    </citation>
    <scope>NUCLEOTIDE SEQUENCE [LARGE SCALE GENOMIC DNA]</scope>
    <source>
        <strain evidence="3 4">S1-65</strain>
    </source>
</reference>
<proteinExistence type="predicted"/>
<dbReference type="Pfam" id="PF05569">
    <property type="entry name" value="Peptidase_M56"/>
    <property type="match status" value="1"/>
</dbReference>
<evidence type="ECO:0000256" key="1">
    <source>
        <dbReference type="SAM" id="Phobius"/>
    </source>
</evidence>
<dbReference type="Proteomes" id="UP000661077">
    <property type="component" value="Unassembled WGS sequence"/>
</dbReference>
<dbReference type="PANTHER" id="PTHR34978:SF3">
    <property type="entry name" value="SLR0241 PROTEIN"/>
    <property type="match status" value="1"/>
</dbReference>
<evidence type="ECO:0000259" key="2">
    <source>
        <dbReference type="Pfam" id="PF05569"/>
    </source>
</evidence>
<keyword evidence="1" id="KW-0812">Transmembrane</keyword>
<sequence>MLKWMLYATLVAALAGLAAVAWERAASLGRFPSRWAWVAAMALSVSIPLIQTFAPVPVSERILEVVGAPAVTNFDAMGSSGVSIQAPLIQNVGTQAIDQWLGALWLCLSAAASIMFALGLHAVRREQRLGEVTVVAGHQVVITESIGPAVVGLMNPVILVPGWIRQMSARQREMVIAHELQHVRAKDQWLIGAAIGVLIVFPWNLALWWHLKKLRLAIELDCDRRVLRTRFEAGEYGQVLVDAASLGAHDRVVVPALIESASSLEKRIRSMLRSRGAHDKPLTALLALASMAICASAAALDPPAGRPWTPHRTAGSVDGVPRVLSPQKELELQWQSLVEVLAHFEPGMLNTDRSKTPFVFIAADKDGRVVRHHLEFRPAWQDNPIPSDELQNMFVELLGQPAATTPLFLQLSLASMRFGPNPAMVILGVNPGATALDAAAPAIDLSAIQRDRRWLEPLLIDKTNNERLMIERADPAALNVGLAKGTELWIALSAEGQFVRGGRRNIIADPNESRHFVENALPGAHIGDIARGTAVRDAKGNRVTVAWHWLQQ</sequence>
<evidence type="ECO:0000313" key="4">
    <source>
        <dbReference type="Proteomes" id="UP000661077"/>
    </source>
</evidence>
<dbReference type="InterPro" id="IPR008756">
    <property type="entry name" value="Peptidase_M56"/>
</dbReference>
<dbReference type="RefSeq" id="WP_203166761.1">
    <property type="nucleotide sequence ID" value="NZ_JAEVLS010000002.1"/>
</dbReference>
<feature type="transmembrane region" description="Helical" evidence="1">
    <location>
        <begin position="100"/>
        <end position="120"/>
    </location>
</feature>
<keyword evidence="1" id="KW-0472">Membrane</keyword>
<feature type="transmembrane region" description="Helical" evidence="1">
    <location>
        <begin position="35"/>
        <end position="54"/>
    </location>
</feature>
<keyword evidence="4" id="KW-1185">Reference proteome</keyword>
<comment type="caution">
    <text evidence="3">The sequence shown here is derived from an EMBL/GenBank/DDBJ whole genome shotgun (WGS) entry which is preliminary data.</text>
</comment>
<name>A0ABS1WUV4_9GAMM</name>
<feature type="transmembrane region" description="Helical" evidence="1">
    <location>
        <begin position="189"/>
        <end position="211"/>
    </location>
</feature>
<evidence type="ECO:0000313" key="3">
    <source>
        <dbReference type="EMBL" id="MBM0104744.1"/>
    </source>
</evidence>
<feature type="domain" description="Peptidase M56" evidence="2">
    <location>
        <begin position="24"/>
        <end position="269"/>
    </location>
</feature>
<dbReference type="PANTHER" id="PTHR34978">
    <property type="entry name" value="POSSIBLE SENSOR-TRANSDUCER PROTEIN BLAR"/>
    <property type="match status" value="1"/>
</dbReference>
<gene>
    <name evidence="3" type="ORF">JM946_08295</name>
</gene>